<feature type="chain" id="PRO_5039606531" evidence="1">
    <location>
        <begin position="32"/>
        <end position="183"/>
    </location>
</feature>
<name>A0A7Y9YDT0_9ACTN</name>
<keyword evidence="3" id="KW-1185">Reference proteome</keyword>
<dbReference type="AlphaFoldDB" id="A0A7Y9YDT0"/>
<protein>
    <submittedName>
        <fullName evidence="2">Uncharacterized protein</fullName>
    </submittedName>
</protein>
<dbReference type="Proteomes" id="UP000537326">
    <property type="component" value="Unassembled WGS sequence"/>
</dbReference>
<feature type="signal peptide" evidence="1">
    <location>
        <begin position="1"/>
        <end position="31"/>
    </location>
</feature>
<evidence type="ECO:0000313" key="2">
    <source>
        <dbReference type="EMBL" id="NYI10371.1"/>
    </source>
</evidence>
<evidence type="ECO:0000313" key="3">
    <source>
        <dbReference type="Proteomes" id="UP000537326"/>
    </source>
</evidence>
<proteinExistence type="predicted"/>
<accession>A0A7Y9YDT0</accession>
<sequence length="183" mass="19933">MRTVPGHAATTLLTTTLLGAGLLTGSLAAGAAAVTAEPTQTTTTTHERGHVLECTGTWRTRPVFASVYENSEFGHEVFVHVGDDGDEVGATRRPTTPMIEDGEVAAWVRLDGRRARLTGTAERFGKRIAVHEEFDDAGQHVVVDGFHKRLDATLTMTWRKKTVPLSCDTAFRYDLTVEKTPVE</sequence>
<dbReference type="RefSeq" id="WP_179531223.1">
    <property type="nucleotide sequence ID" value="NZ_BAAAPP010000003.1"/>
</dbReference>
<dbReference type="EMBL" id="JACBZI010000001">
    <property type="protein sequence ID" value="NYI10371.1"/>
    <property type="molecule type" value="Genomic_DNA"/>
</dbReference>
<comment type="caution">
    <text evidence="2">The sequence shown here is derived from an EMBL/GenBank/DDBJ whole genome shotgun (WGS) entry which is preliminary data.</text>
</comment>
<evidence type="ECO:0000256" key="1">
    <source>
        <dbReference type="SAM" id="SignalP"/>
    </source>
</evidence>
<organism evidence="2 3">
    <name type="scientific">Nocardioides marinus</name>
    <dbReference type="NCBI Taxonomy" id="374514"/>
    <lineage>
        <taxon>Bacteria</taxon>
        <taxon>Bacillati</taxon>
        <taxon>Actinomycetota</taxon>
        <taxon>Actinomycetes</taxon>
        <taxon>Propionibacteriales</taxon>
        <taxon>Nocardioidaceae</taxon>
        <taxon>Nocardioides</taxon>
    </lineage>
</organism>
<gene>
    <name evidence="2" type="ORF">BKA05_001886</name>
</gene>
<keyword evidence="1" id="KW-0732">Signal</keyword>
<reference evidence="2 3" key="1">
    <citation type="submission" date="2020-07" db="EMBL/GenBank/DDBJ databases">
        <title>Sequencing the genomes of 1000 actinobacteria strains.</title>
        <authorList>
            <person name="Klenk H.-P."/>
        </authorList>
    </citation>
    <scope>NUCLEOTIDE SEQUENCE [LARGE SCALE GENOMIC DNA]</scope>
    <source>
        <strain evidence="2 3">DSM 18248</strain>
    </source>
</reference>